<dbReference type="SUPFAM" id="SSF53822">
    <property type="entry name" value="Periplasmic binding protein-like I"/>
    <property type="match status" value="1"/>
</dbReference>
<dbReference type="RefSeq" id="WP_146292362.1">
    <property type="nucleotide sequence ID" value="NZ_CP042304.1"/>
</dbReference>
<accession>A0A5B8LX36</accession>
<dbReference type="Proteomes" id="UP000315364">
    <property type="component" value="Chromosome"/>
</dbReference>
<dbReference type="PANTHER" id="PTHR30483">
    <property type="entry name" value="LEUCINE-SPECIFIC-BINDING PROTEIN"/>
    <property type="match status" value="1"/>
</dbReference>
<dbReference type="Pfam" id="PF13458">
    <property type="entry name" value="Peripla_BP_6"/>
    <property type="match status" value="1"/>
</dbReference>
<feature type="signal peptide" evidence="4">
    <location>
        <begin position="1"/>
        <end position="31"/>
    </location>
</feature>
<evidence type="ECO:0000259" key="5">
    <source>
        <dbReference type="Pfam" id="PF13458"/>
    </source>
</evidence>
<protein>
    <submittedName>
        <fullName evidence="6">ABC transporter substrate-binding protein</fullName>
    </submittedName>
</protein>
<dbReference type="InterPro" id="IPR051010">
    <property type="entry name" value="BCAA_transport"/>
</dbReference>
<keyword evidence="2 4" id="KW-0732">Signal</keyword>
<feature type="domain" description="Leucine-binding protein" evidence="5">
    <location>
        <begin position="72"/>
        <end position="228"/>
    </location>
</feature>
<dbReference type="InterPro" id="IPR022478">
    <property type="entry name" value="ABC_transptr_sub-bd_PQQ"/>
</dbReference>
<evidence type="ECO:0000256" key="3">
    <source>
        <dbReference type="ARBA" id="ARBA00022970"/>
    </source>
</evidence>
<name>A0A5B8LX36_9HYPH</name>
<evidence type="ECO:0000256" key="1">
    <source>
        <dbReference type="ARBA" id="ARBA00010062"/>
    </source>
</evidence>
<proteinExistence type="inferred from homology"/>
<dbReference type="InterPro" id="IPR028082">
    <property type="entry name" value="Peripla_BP_I"/>
</dbReference>
<dbReference type="InterPro" id="IPR028081">
    <property type="entry name" value="Leu-bd"/>
</dbReference>
<dbReference type="Gene3D" id="3.40.50.2300">
    <property type="match status" value="2"/>
</dbReference>
<evidence type="ECO:0000256" key="4">
    <source>
        <dbReference type="SAM" id="SignalP"/>
    </source>
</evidence>
<dbReference type="OrthoDB" id="5341635at2"/>
<organism evidence="6 7">
    <name type="scientific">Devosia ginsengisoli</name>
    <dbReference type="NCBI Taxonomy" id="400770"/>
    <lineage>
        <taxon>Bacteria</taxon>
        <taxon>Pseudomonadati</taxon>
        <taxon>Pseudomonadota</taxon>
        <taxon>Alphaproteobacteria</taxon>
        <taxon>Hyphomicrobiales</taxon>
        <taxon>Devosiaceae</taxon>
        <taxon>Devosia</taxon>
    </lineage>
</organism>
<dbReference type="PANTHER" id="PTHR30483:SF6">
    <property type="entry name" value="PERIPLASMIC BINDING PROTEIN OF ABC TRANSPORTER FOR NATURAL AMINO ACIDS"/>
    <property type="match status" value="1"/>
</dbReference>
<evidence type="ECO:0000313" key="7">
    <source>
        <dbReference type="Proteomes" id="UP000315364"/>
    </source>
</evidence>
<dbReference type="EMBL" id="CP042304">
    <property type="protein sequence ID" value="QDZ12897.1"/>
    <property type="molecule type" value="Genomic_DNA"/>
</dbReference>
<comment type="similarity">
    <text evidence="1">Belongs to the leucine-binding protein family.</text>
</comment>
<keyword evidence="3" id="KW-0029">Amino-acid transport</keyword>
<evidence type="ECO:0000256" key="2">
    <source>
        <dbReference type="ARBA" id="ARBA00022729"/>
    </source>
</evidence>
<dbReference type="KEGG" id="dea:FPZ08_20400"/>
<dbReference type="CDD" id="cd06268">
    <property type="entry name" value="PBP1_ABC_transporter_LIVBP-like"/>
    <property type="match status" value="1"/>
</dbReference>
<gene>
    <name evidence="6" type="ORF">FPZ08_20400</name>
</gene>
<keyword evidence="7" id="KW-1185">Reference proteome</keyword>
<dbReference type="NCBIfam" id="TIGR03863">
    <property type="entry name" value="PQQ_ABC_bind"/>
    <property type="match status" value="1"/>
</dbReference>
<evidence type="ECO:0000313" key="6">
    <source>
        <dbReference type="EMBL" id="QDZ12897.1"/>
    </source>
</evidence>
<dbReference type="GO" id="GO:0006865">
    <property type="term" value="P:amino acid transport"/>
    <property type="evidence" value="ECO:0007669"/>
    <property type="project" value="UniProtKB-KW"/>
</dbReference>
<feature type="chain" id="PRO_5022659347" evidence="4">
    <location>
        <begin position="32"/>
        <end position="406"/>
    </location>
</feature>
<keyword evidence="3" id="KW-0813">Transport</keyword>
<sequence>MTRTLRRGLAAIATAMLAGSAVPIAAQPAPAAQVEAAEQVTIGYVELDNDPRYAAAGAFAGIQFYTLARPFTGAEVGLEDAQDVGRLLGIDFTLEKASADSTSALADTIAGWVDEGISFVVADLPADALVELADALAGQPVMLINVSAPDDALRGAQCRANVLHTYPSQAMLTDALGQYLAVKNWRRALVLQGPQPDDALMVEAFRRTAQKFGLTIVEERQALLTNDPNAREQSNVALMTEGVDYDVVFIADHGFEIGRYVPYQTNLPRPVVGSAGLVPEAWTWSWDQDAGAQLQHRYEDKALPYRMNSGGWAAWVAVEAIGSAVVRTKNGDFDALREYLLRDRLNLDTVKGNPGSFRSWDHQLRQPLLLATPDAVIARAPFTEFLHEVNDLDTLGVDAPETQCSF</sequence>
<reference evidence="6 7" key="1">
    <citation type="submission" date="2019-07" db="EMBL/GenBank/DDBJ databases">
        <title>Full genome sequence of Devosia sp. Gsoil 520.</title>
        <authorList>
            <person name="Im W.-T."/>
        </authorList>
    </citation>
    <scope>NUCLEOTIDE SEQUENCE [LARGE SCALE GENOMIC DNA]</scope>
    <source>
        <strain evidence="6 7">Gsoil 520</strain>
    </source>
</reference>
<dbReference type="AlphaFoldDB" id="A0A5B8LX36"/>